<reference evidence="1 2" key="1">
    <citation type="submission" date="2018-11" db="EMBL/GenBank/DDBJ databases">
        <title>Genome sequence and assembly of Colletotrichum sidae.</title>
        <authorList>
            <person name="Gan P."/>
            <person name="Shirasu K."/>
        </authorList>
    </citation>
    <scope>NUCLEOTIDE SEQUENCE [LARGE SCALE GENOMIC DNA]</scope>
    <source>
        <strain evidence="1 2">CBS 518.97</strain>
    </source>
</reference>
<gene>
    <name evidence="1" type="ORF">C8034_v001440</name>
</gene>
<accession>A0A4V3I2U9</accession>
<dbReference type="AlphaFoldDB" id="A0A4V3I2U9"/>
<dbReference type="Proteomes" id="UP000295604">
    <property type="component" value="Unassembled WGS sequence"/>
</dbReference>
<keyword evidence="2" id="KW-1185">Reference proteome</keyword>
<name>A0A4V3I2U9_9PEZI</name>
<protein>
    <submittedName>
        <fullName evidence="1">Uncharacterized protein</fullName>
    </submittedName>
</protein>
<organism evidence="1 2">
    <name type="scientific">Colletotrichum sidae</name>
    <dbReference type="NCBI Taxonomy" id="1347389"/>
    <lineage>
        <taxon>Eukaryota</taxon>
        <taxon>Fungi</taxon>
        <taxon>Dikarya</taxon>
        <taxon>Ascomycota</taxon>
        <taxon>Pezizomycotina</taxon>
        <taxon>Sordariomycetes</taxon>
        <taxon>Hypocreomycetidae</taxon>
        <taxon>Glomerellales</taxon>
        <taxon>Glomerellaceae</taxon>
        <taxon>Colletotrichum</taxon>
        <taxon>Colletotrichum orbiculare species complex</taxon>
    </lineage>
</organism>
<evidence type="ECO:0000313" key="1">
    <source>
        <dbReference type="EMBL" id="TEA16250.1"/>
    </source>
</evidence>
<proteinExistence type="predicted"/>
<comment type="caution">
    <text evidence="1">The sequence shown here is derived from an EMBL/GenBank/DDBJ whole genome shotgun (WGS) entry which is preliminary data.</text>
</comment>
<sequence>MASELRHQEQDGPACLDTLNTLPWCGDVKASDTDATSRTSVSVNFFPMTSAVQLASLPWPSLADQPFHQLFESINHGGEKGQGSRRRTWLLGRSRTTLTRLAEIANHIVKTKRRSRPFPLGCSFVQADVHYHPWQIHPT</sequence>
<evidence type="ECO:0000313" key="2">
    <source>
        <dbReference type="Proteomes" id="UP000295604"/>
    </source>
</evidence>
<dbReference type="EMBL" id="QAPF01000113">
    <property type="protein sequence ID" value="TEA16250.1"/>
    <property type="molecule type" value="Genomic_DNA"/>
</dbReference>